<dbReference type="AlphaFoldDB" id="X0WFI1"/>
<evidence type="ECO:0000313" key="2">
    <source>
        <dbReference type="EMBL" id="GAG23288.1"/>
    </source>
</evidence>
<name>X0WFI1_9ZZZZ</name>
<sequence>ALVTPDRGTTILEYWKRQGWFAPMHDFWDTFSSSGRFEERHYDTPSEEGQTDAGALGIRAKLKPGASRTVTFYITWYFPTFEKYWGAACCDGPECQGKPRRATWPNYYAGQFDDALDVAGKLHKKERKLRAMSMRFHDALFSSTLPSYVLDAVSSQMAILKTATCLRLSDGSFYGFEGCTPTAGCCDGSCTHVWNYQQALPFLFPGLERSMRSIDYKHNMRDDGGMCFRLQLPLDSPPNEFHACADGQMGGVIKTYRD</sequence>
<dbReference type="InterPro" id="IPR052566">
    <property type="entry name" value="Non-lysos_glucosylceramidase"/>
</dbReference>
<protein>
    <recommendedName>
        <fullName evidence="1">Glycosyl-hydrolase family 116 N-terminal domain-containing protein</fullName>
    </recommendedName>
</protein>
<reference evidence="2" key="1">
    <citation type="journal article" date="2014" name="Front. Microbiol.">
        <title>High frequency of phylogenetically diverse reductive dehalogenase-homologous genes in deep subseafloor sedimentary metagenomes.</title>
        <authorList>
            <person name="Kawai M."/>
            <person name="Futagami T."/>
            <person name="Toyoda A."/>
            <person name="Takaki Y."/>
            <person name="Nishi S."/>
            <person name="Hori S."/>
            <person name="Arai W."/>
            <person name="Tsubouchi T."/>
            <person name="Morono Y."/>
            <person name="Uchiyama I."/>
            <person name="Ito T."/>
            <person name="Fujiyama A."/>
            <person name="Inagaki F."/>
            <person name="Takami H."/>
        </authorList>
    </citation>
    <scope>NUCLEOTIDE SEQUENCE</scope>
    <source>
        <strain evidence="2">Expedition CK06-06</strain>
    </source>
</reference>
<gene>
    <name evidence="2" type="ORF">S01H1_55190</name>
</gene>
<dbReference type="PANTHER" id="PTHR12654:SF0">
    <property type="entry name" value="NON-LYSOSOMAL GLUCOSYLCERAMIDASE"/>
    <property type="match status" value="1"/>
</dbReference>
<proteinExistence type="predicted"/>
<dbReference type="PANTHER" id="PTHR12654">
    <property type="entry name" value="BILE ACID BETA-GLUCOSIDASE-RELATED"/>
    <property type="match status" value="1"/>
</dbReference>
<dbReference type="EMBL" id="BARS01035856">
    <property type="protein sequence ID" value="GAG23288.1"/>
    <property type="molecule type" value="Genomic_DNA"/>
</dbReference>
<dbReference type="InterPro" id="IPR024462">
    <property type="entry name" value="GH116_N"/>
</dbReference>
<feature type="non-terminal residue" evidence="2">
    <location>
        <position position="1"/>
    </location>
</feature>
<comment type="caution">
    <text evidence="2">The sequence shown here is derived from an EMBL/GenBank/DDBJ whole genome shotgun (WGS) entry which is preliminary data.</text>
</comment>
<organism evidence="2">
    <name type="scientific">marine sediment metagenome</name>
    <dbReference type="NCBI Taxonomy" id="412755"/>
    <lineage>
        <taxon>unclassified sequences</taxon>
        <taxon>metagenomes</taxon>
        <taxon>ecological metagenomes</taxon>
    </lineage>
</organism>
<accession>X0WFI1</accession>
<feature type="non-terminal residue" evidence="2">
    <location>
        <position position="258"/>
    </location>
</feature>
<dbReference type="GO" id="GO:0008422">
    <property type="term" value="F:beta-glucosidase activity"/>
    <property type="evidence" value="ECO:0007669"/>
    <property type="project" value="TreeGrafter"/>
</dbReference>
<evidence type="ECO:0000259" key="1">
    <source>
        <dbReference type="Pfam" id="PF12215"/>
    </source>
</evidence>
<feature type="domain" description="Glycosyl-hydrolase family 116 N-terminal" evidence="1">
    <location>
        <begin position="10"/>
        <end position="121"/>
    </location>
</feature>
<dbReference type="Pfam" id="PF12215">
    <property type="entry name" value="Glyco_hydr_116N"/>
    <property type="match status" value="1"/>
</dbReference>